<feature type="compositionally biased region" description="Polar residues" evidence="2">
    <location>
        <begin position="672"/>
        <end position="683"/>
    </location>
</feature>
<name>A0ABQ3I5M1_9BACT</name>
<dbReference type="Proteomes" id="UP000658258">
    <property type="component" value="Unassembled WGS sequence"/>
</dbReference>
<proteinExistence type="predicted"/>
<keyword evidence="1" id="KW-0175">Coiled coil</keyword>
<protein>
    <recommendedName>
        <fullName evidence="6">Bacteriophage tail tape measure N-terminal domain-containing protein</fullName>
    </recommendedName>
</protein>
<comment type="caution">
    <text evidence="4">The sequence shown here is derived from an EMBL/GenBank/DDBJ whole genome shotgun (WGS) entry which is preliminary data.</text>
</comment>
<keyword evidence="3" id="KW-1133">Transmembrane helix</keyword>
<keyword evidence="3" id="KW-0812">Transmembrane</keyword>
<feature type="region of interest" description="Disordered" evidence="2">
    <location>
        <begin position="668"/>
        <end position="700"/>
    </location>
</feature>
<evidence type="ECO:0008006" key="6">
    <source>
        <dbReference type="Google" id="ProtNLM"/>
    </source>
</evidence>
<feature type="region of interest" description="Disordered" evidence="2">
    <location>
        <begin position="471"/>
        <end position="490"/>
    </location>
</feature>
<reference evidence="5" key="1">
    <citation type="journal article" date="2019" name="Int. J. Syst. Evol. Microbiol.">
        <title>The Global Catalogue of Microorganisms (GCM) 10K type strain sequencing project: providing services to taxonomists for standard genome sequencing and annotation.</title>
        <authorList>
            <consortium name="The Broad Institute Genomics Platform"/>
            <consortium name="The Broad Institute Genome Sequencing Center for Infectious Disease"/>
            <person name="Wu L."/>
            <person name="Ma J."/>
        </authorList>
    </citation>
    <scope>NUCLEOTIDE SEQUENCE [LARGE SCALE GENOMIC DNA]</scope>
    <source>
        <strain evidence="5">CGMCC 1.15111</strain>
    </source>
</reference>
<evidence type="ECO:0000256" key="2">
    <source>
        <dbReference type="SAM" id="MobiDB-lite"/>
    </source>
</evidence>
<feature type="transmembrane region" description="Helical" evidence="3">
    <location>
        <begin position="106"/>
        <end position="129"/>
    </location>
</feature>
<gene>
    <name evidence="4" type="ORF">GCM10011340_20110</name>
</gene>
<evidence type="ECO:0000256" key="1">
    <source>
        <dbReference type="SAM" id="Coils"/>
    </source>
</evidence>
<accession>A0ABQ3I5M1</accession>
<feature type="compositionally biased region" description="Low complexity" evidence="2">
    <location>
        <begin position="684"/>
        <end position="700"/>
    </location>
</feature>
<dbReference type="RefSeq" id="WP_189630128.1">
    <property type="nucleotide sequence ID" value="NZ_BNAG01000003.1"/>
</dbReference>
<evidence type="ECO:0000313" key="5">
    <source>
        <dbReference type="Proteomes" id="UP000658258"/>
    </source>
</evidence>
<organism evidence="4 5">
    <name type="scientific">Roseivirga thermotolerans</name>
    <dbReference type="NCBI Taxonomy" id="1758176"/>
    <lineage>
        <taxon>Bacteria</taxon>
        <taxon>Pseudomonadati</taxon>
        <taxon>Bacteroidota</taxon>
        <taxon>Cytophagia</taxon>
        <taxon>Cytophagales</taxon>
        <taxon>Roseivirgaceae</taxon>
        <taxon>Roseivirga</taxon>
    </lineage>
</organism>
<feature type="coiled-coil region" evidence="1">
    <location>
        <begin position="314"/>
        <end position="376"/>
    </location>
</feature>
<dbReference type="EMBL" id="BNAG01000003">
    <property type="protein sequence ID" value="GHE65056.1"/>
    <property type="molecule type" value="Genomic_DNA"/>
</dbReference>
<keyword evidence="5" id="KW-1185">Reference proteome</keyword>
<sequence>MAKANIEIVLSNGEKAGNSINKLRQQANALTKEINKWDVGTKEFEKAQADLQKVAPKLKALRQEAYGLSQANQSVVSTFSQYIPFGGSLRSMAAGARTGVVAFKSLRAAIAATGIGLLVLAIASVVSWFKRTEQGAQTLRVIMAGLGQFVDSFMDIITGLGEAIFKAFSNPKEAVIGLWEIIKSQVINRVTGIIDTFRFLGKTIESAFNLDWEGVKKNAAAAGESIAQSITGVDDVGNKLVATFNKAKDAISGTFSELKNDAQAAMALARDENNLRVRNREFLVEQAKYEAEIAKLREYATDVTRTDQERQQALAESARLLNELSDKKIALKAEELRILQEQQAISITDEEGYEKEAQLQAELIRLQEERAATMRRITSQESALRDKINRETEAEAKKTAETELKIVQELEDLKIEAMQEGEEKAIAEKELQFQRKIENLIGTEEQIKEQEKLLLEIKEQELQEIRDKYAGERKKKEDEERDARLKKEQEDAEKRKKIQEIYNTALEDIENAKRETFQTTTAVLADLLEQDAKNVEIAKGIRKAAALVDIALNLQNQISNINLTATQIAATIPPPFGVAISKAYSIASKTAAIAGAISQANEVRKMEDGGLLVGPRHYNRGIPATITSTGEPIELEGGEYVLRRTAVQALGTPYLDFLNSRKYEAGGPINPFSRSSVTTTAAPTQGASSSSGADSQTAAAADNSMAMLQEFRAFRQEVSTWQRNLKVNNNLQEVKGGLTQLNNLQDQSEV</sequence>
<evidence type="ECO:0000256" key="3">
    <source>
        <dbReference type="SAM" id="Phobius"/>
    </source>
</evidence>
<evidence type="ECO:0000313" key="4">
    <source>
        <dbReference type="EMBL" id="GHE65056.1"/>
    </source>
</evidence>
<keyword evidence="3" id="KW-0472">Membrane</keyword>